<evidence type="ECO:0000256" key="1">
    <source>
        <dbReference type="ARBA" id="ARBA00004394"/>
    </source>
</evidence>
<organism evidence="12 13">
    <name type="scientific">Seminavis robusta</name>
    <dbReference type="NCBI Taxonomy" id="568900"/>
    <lineage>
        <taxon>Eukaryota</taxon>
        <taxon>Sar</taxon>
        <taxon>Stramenopiles</taxon>
        <taxon>Ochrophyta</taxon>
        <taxon>Bacillariophyta</taxon>
        <taxon>Bacillariophyceae</taxon>
        <taxon>Bacillariophycidae</taxon>
        <taxon>Naviculales</taxon>
        <taxon>Naviculaceae</taxon>
        <taxon>Seminavis</taxon>
    </lineage>
</organism>
<dbReference type="Proteomes" id="UP001153069">
    <property type="component" value="Unassembled WGS sequence"/>
</dbReference>
<keyword evidence="8" id="KW-0333">Golgi apparatus</keyword>
<dbReference type="GO" id="GO:0000026">
    <property type="term" value="F:alpha-1,2-mannosyltransferase activity"/>
    <property type="evidence" value="ECO:0007669"/>
    <property type="project" value="TreeGrafter"/>
</dbReference>
<dbReference type="EMBL" id="CAICTM010000437">
    <property type="protein sequence ID" value="CAB9510488.1"/>
    <property type="molecule type" value="Genomic_DNA"/>
</dbReference>
<gene>
    <name evidence="12" type="ORF">SEMRO_438_G143090.1</name>
</gene>
<evidence type="ECO:0000313" key="12">
    <source>
        <dbReference type="EMBL" id="CAB9510488.1"/>
    </source>
</evidence>
<dbReference type="InterPro" id="IPR022751">
    <property type="entry name" value="Alpha_mannosyltransferase"/>
</dbReference>
<dbReference type="OrthoDB" id="100582at2759"/>
<evidence type="ECO:0000256" key="6">
    <source>
        <dbReference type="ARBA" id="ARBA00022968"/>
    </source>
</evidence>
<reference evidence="12" key="1">
    <citation type="submission" date="2020-06" db="EMBL/GenBank/DDBJ databases">
        <authorList>
            <consortium name="Plant Systems Biology data submission"/>
        </authorList>
    </citation>
    <scope>NUCLEOTIDE SEQUENCE</scope>
    <source>
        <strain evidence="12">D6</strain>
    </source>
</reference>
<dbReference type="Pfam" id="PF11051">
    <property type="entry name" value="Mannosyl_trans3"/>
    <property type="match status" value="1"/>
</dbReference>
<keyword evidence="5 11" id="KW-0812">Transmembrane</keyword>
<evidence type="ECO:0000313" key="13">
    <source>
        <dbReference type="Proteomes" id="UP001153069"/>
    </source>
</evidence>
<evidence type="ECO:0000256" key="4">
    <source>
        <dbReference type="ARBA" id="ARBA00022679"/>
    </source>
</evidence>
<sequence length="569" mass="65617">MDPQGKSKHGKWQVFGHSFFGKIKTAAVERGRRLSWEGRELTDKLRVLLSVDRVFLLVVALILSTILLPLLLNLLYRGGANSGLKHQFSNKKLQSHPNRTLLLTNEEANCVAWRATGQCSPDGPLLSQSIQSFFTDTDLSCSDYVPSFGSSGYCELVSAKTGRTIRAFRKSCYHGTTDLPYPKSRHFAPAFRCEQAVDFLNYQHQIRQYKPKRDLPMTPSERRPKRGILLQIYPSCLPSVFTIIKLLRHEHNCQLPIELWHMEGEIRDTDPLVRHIVGNFDHIEIRTIAATDMGAESNSYMSKPYAIAYSNFDQILFLDSDNFPFQDPTFLFETPEFQANSAMFWKDFWNTRRNDYIMTHDSLVWELLGIPTDDDNATPHIEMEMESGQMVIDRRKSVAALHALLYLAKTFGDWLEPLVLVWGDKDLFRLAYYMTSTPFHYIKEPPGLAGRDVVLKWISHDKVCGITMVQHSPKGDPLFFHRNIAKLSKESDLFKVWQKGVKFVGSNPNTEYAVEGRASYYWLHGCYHPKPPVRPYFKELDYRGSEVEQFEEKILRFAKEGIDIIKRKQ</sequence>
<dbReference type="PANTHER" id="PTHR31646">
    <property type="entry name" value="ALPHA-1,2-MANNOSYLTRANSFERASE MNN2"/>
    <property type="match status" value="1"/>
</dbReference>
<keyword evidence="7 11" id="KW-1133">Transmembrane helix</keyword>
<evidence type="ECO:0000256" key="2">
    <source>
        <dbReference type="ARBA" id="ARBA00004606"/>
    </source>
</evidence>
<proteinExistence type="inferred from homology"/>
<dbReference type="AlphaFoldDB" id="A0A9N8HD17"/>
<keyword evidence="12" id="KW-0328">Glycosyltransferase</keyword>
<keyword evidence="4" id="KW-0808">Transferase</keyword>
<dbReference type="GO" id="GO:0046354">
    <property type="term" value="P:mannan biosynthetic process"/>
    <property type="evidence" value="ECO:0007669"/>
    <property type="project" value="TreeGrafter"/>
</dbReference>
<protein>
    <submittedName>
        <fullName evidence="12">Mannosyltransferase putative</fullName>
    </submittedName>
</protein>
<comment type="subcellular location">
    <subcellularLocation>
        <location evidence="10">Endomembrane system</location>
        <topology evidence="10">Single-pass membrane protein</topology>
    </subcellularLocation>
    <subcellularLocation>
        <location evidence="1">Golgi apparatus membrane</location>
    </subcellularLocation>
    <subcellularLocation>
        <location evidence="2">Membrane</location>
        <topology evidence="2">Single-pass type II membrane protein</topology>
    </subcellularLocation>
</comment>
<keyword evidence="6" id="KW-0735">Signal-anchor</keyword>
<evidence type="ECO:0000256" key="10">
    <source>
        <dbReference type="ARBA" id="ARBA00037847"/>
    </source>
</evidence>
<comment type="caution">
    <text evidence="12">The sequence shown here is derived from an EMBL/GenBank/DDBJ whole genome shotgun (WGS) entry which is preliminary data.</text>
</comment>
<keyword evidence="9 11" id="KW-0472">Membrane</keyword>
<name>A0A9N8HD17_9STRA</name>
<evidence type="ECO:0000256" key="3">
    <source>
        <dbReference type="ARBA" id="ARBA00009105"/>
    </source>
</evidence>
<evidence type="ECO:0000256" key="7">
    <source>
        <dbReference type="ARBA" id="ARBA00022989"/>
    </source>
</evidence>
<dbReference type="InterPro" id="IPR029044">
    <property type="entry name" value="Nucleotide-diphossugar_trans"/>
</dbReference>
<accession>A0A9N8HD17</accession>
<dbReference type="PANTHER" id="PTHR31646:SF1">
    <property type="entry name" value="ALPHA-1,2-MANNOSYLTRANSFERASE MNN2"/>
    <property type="match status" value="1"/>
</dbReference>
<evidence type="ECO:0000256" key="11">
    <source>
        <dbReference type="SAM" id="Phobius"/>
    </source>
</evidence>
<feature type="transmembrane region" description="Helical" evidence="11">
    <location>
        <begin position="54"/>
        <end position="76"/>
    </location>
</feature>
<dbReference type="GO" id="GO:0000139">
    <property type="term" value="C:Golgi membrane"/>
    <property type="evidence" value="ECO:0007669"/>
    <property type="project" value="UniProtKB-SubCell"/>
</dbReference>
<evidence type="ECO:0000256" key="9">
    <source>
        <dbReference type="ARBA" id="ARBA00023136"/>
    </source>
</evidence>
<evidence type="ECO:0000256" key="8">
    <source>
        <dbReference type="ARBA" id="ARBA00023034"/>
    </source>
</evidence>
<dbReference type="SUPFAM" id="SSF53448">
    <property type="entry name" value="Nucleotide-diphospho-sugar transferases"/>
    <property type="match status" value="1"/>
</dbReference>
<evidence type="ECO:0000256" key="5">
    <source>
        <dbReference type="ARBA" id="ARBA00022692"/>
    </source>
</evidence>
<comment type="similarity">
    <text evidence="3">Belongs to the MNN1/MNT family.</text>
</comment>
<keyword evidence="13" id="KW-1185">Reference proteome</keyword>
<dbReference type="Gene3D" id="3.90.550.10">
    <property type="entry name" value="Spore Coat Polysaccharide Biosynthesis Protein SpsA, Chain A"/>
    <property type="match status" value="1"/>
</dbReference>